<dbReference type="AlphaFoldDB" id="A0A542DZE9"/>
<sequence length="174" mass="18884">MTRTLVTGMSATGKSTTVRLLVERGVRAVDLDSRAWSHLVADETSYGRASEGGEAPTDWRWREDAVRELLGTASGDDVLVVSGTSTHQGRLYPLLEHVVVLTVPDDVAVERLRTRTSNTWGKAPGELERELELREVVGPLLERGACLVLDTSAYDAPRVADLVAQHAGLPACPR</sequence>
<proteinExistence type="predicted"/>
<dbReference type="EMBL" id="VFMN01000001">
    <property type="protein sequence ID" value="TQJ08470.1"/>
    <property type="molecule type" value="Genomic_DNA"/>
</dbReference>
<keyword evidence="1" id="KW-0418">Kinase</keyword>
<gene>
    <name evidence="1" type="ORF">FB458_1560</name>
</gene>
<dbReference type="Pfam" id="PF13238">
    <property type="entry name" value="AAA_18"/>
    <property type="match status" value="1"/>
</dbReference>
<dbReference type="Proteomes" id="UP000317893">
    <property type="component" value="Unassembled WGS sequence"/>
</dbReference>
<dbReference type="OrthoDB" id="5019413at2"/>
<organism evidence="1 2">
    <name type="scientific">Lapillicoccus jejuensis</name>
    <dbReference type="NCBI Taxonomy" id="402171"/>
    <lineage>
        <taxon>Bacteria</taxon>
        <taxon>Bacillati</taxon>
        <taxon>Actinomycetota</taxon>
        <taxon>Actinomycetes</taxon>
        <taxon>Micrococcales</taxon>
        <taxon>Intrasporangiaceae</taxon>
        <taxon>Lapillicoccus</taxon>
    </lineage>
</organism>
<evidence type="ECO:0000313" key="2">
    <source>
        <dbReference type="Proteomes" id="UP000317893"/>
    </source>
</evidence>
<dbReference type="RefSeq" id="WP_141847987.1">
    <property type="nucleotide sequence ID" value="NZ_BAAAPR010000004.1"/>
</dbReference>
<reference evidence="1 2" key="1">
    <citation type="submission" date="2019-06" db="EMBL/GenBank/DDBJ databases">
        <title>Sequencing the genomes of 1000 actinobacteria strains.</title>
        <authorList>
            <person name="Klenk H.-P."/>
        </authorList>
    </citation>
    <scope>NUCLEOTIDE SEQUENCE [LARGE SCALE GENOMIC DNA]</scope>
    <source>
        <strain evidence="1 2">DSM 18607</strain>
    </source>
</reference>
<evidence type="ECO:0000313" key="1">
    <source>
        <dbReference type="EMBL" id="TQJ08470.1"/>
    </source>
</evidence>
<dbReference type="GO" id="GO:0016301">
    <property type="term" value="F:kinase activity"/>
    <property type="evidence" value="ECO:0007669"/>
    <property type="project" value="UniProtKB-KW"/>
</dbReference>
<dbReference type="Gene3D" id="3.40.50.300">
    <property type="entry name" value="P-loop containing nucleotide triphosphate hydrolases"/>
    <property type="match status" value="1"/>
</dbReference>
<protein>
    <submittedName>
        <fullName evidence="1">Shikimate kinase</fullName>
    </submittedName>
</protein>
<keyword evidence="2" id="KW-1185">Reference proteome</keyword>
<dbReference type="InterPro" id="IPR027417">
    <property type="entry name" value="P-loop_NTPase"/>
</dbReference>
<accession>A0A542DZE9</accession>
<name>A0A542DZE9_9MICO</name>
<keyword evidence="1" id="KW-0808">Transferase</keyword>
<comment type="caution">
    <text evidence="1">The sequence shown here is derived from an EMBL/GenBank/DDBJ whole genome shotgun (WGS) entry which is preliminary data.</text>
</comment>
<dbReference type="SUPFAM" id="SSF52540">
    <property type="entry name" value="P-loop containing nucleoside triphosphate hydrolases"/>
    <property type="match status" value="1"/>
</dbReference>